<accession>A0A2G9I0D3</accession>
<protein>
    <submittedName>
        <fullName evidence="2">Uncharacterized protein</fullName>
    </submittedName>
</protein>
<evidence type="ECO:0000313" key="2">
    <source>
        <dbReference type="EMBL" id="PIN23229.1"/>
    </source>
</evidence>
<name>A0A2G9I0D3_9LAMI</name>
<dbReference type="Proteomes" id="UP000231279">
    <property type="component" value="Unassembled WGS sequence"/>
</dbReference>
<evidence type="ECO:0000256" key="1">
    <source>
        <dbReference type="SAM" id="Phobius"/>
    </source>
</evidence>
<keyword evidence="1" id="KW-0812">Transmembrane</keyword>
<keyword evidence="1" id="KW-1133">Transmembrane helix</keyword>
<proteinExistence type="predicted"/>
<feature type="transmembrane region" description="Helical" evidence="1">
    <location>
        <begin position="22"/>
        <end position="43"/>
    </location>
</feature>
<feature type="transmembrane region" description="Helical" evidence="1">
    <location>
        <begin position="55"/>
        <end position="73"/>
    </location>
</feature>
<sequence length="102" mass="11428">MQGVGINAASFLLSFPFNFLQIAHYFSVCCFVSFSISFTPSLLPDLVFPTSLSSFIVFLNASVTVLITASTLNNNNARNSKFRDKNWNFILQGLFKPAQKFF</sequence>
<dbReference type="AlphaFoldDB" id="A0A2G9I0D3"/>
<keyword evidence="1" id="KW-0472">Membrane</keyword>
<evidence type="ECO:0000313" key="3">
    <source>
        <dbReference type="Proteomes" id="UP000231279"/>
    </source>
</evidence>
<reference evidence="3" key="1">
    <citation type="journal article" date="2018" name="Gigascience">
        <title>Genome assembly of the Pink Ipe (Handroanthus impetiginosus, Bignoniaceae), a highly valued, ecologically keystone Neotropical timber forest tree.</title>
        <authorList>
            <person name="Silva-Junior O.B."/>
            <person name="Grattapaglia D."/>
            <person name="Novaes E."/>
            <person name="Collevatti R.G."/>
        </authorList>
    </citation>
    <scope>NUCLEOTIDE SEQUENCE [LARGE SCALE GENOMIC DNA]</scope>
    <source>
        <strain evidence="3">cv. UFG-1</strain>
    </source>
</reference>
<dbReference type="EMBL" id="NKXS01000601">
    <property type="protein sequence ID" value="PIN23229.1"/>
    <property type="molecule type" value="Genomic_DNA"/>
</dbReference>
<comment type="caution">
    <text evidence="2">The sequence shown here is derived from an EMBL/GenBank/DDBJ whole genome shotgun (WGS) entry which is preliminary data.</text>
</comment>
<keyword evidence="3" id="KW-1185">Reference proteome</keyword>
<gene>
    <name evidence="2" type="ORF">CDL12_04052</name>
</gene>
<organism evidence="2 3">
    <name type="scientific">Handroanthus impetiginosus</name>
    <dbReference type="NCBI Taxonomy" id="429701"/>
    <lineage>
        <taxon>Eukaryota</taxon>
        <taxon>Viridiplantae</taxon>
        <taxon>Streptophyta</taxon>
        <taxon>Embryophyta</taxon>
        <taxon>Tracheophyta</taxon>
        <taxon>Spermatophyta</taxon>
        <taxon>Magnoliopsida</taxon>
        <taxon>eudicotyledons</taxon>
        <taxon>Gunneridae</taxon>
        <taxon>Pentapetalae</taxon>
        <taxon>asterids</taxon>
        <taxon>lamiids</taxon>
        <taxon>Lamiales</taxon>
        <taxon>Bignoniaceae</taxon>
        <taxon>Crescentiina</taxon>
        <taxon>Tabebuia alliance</taxon>
        <taxon>Handroanthus</taxon>
    </lineage>
</organism>